<keyword evidence="8" id="KW-1185">Reference proteome</keyword>
<dbReference type="PANTHER" id="PTHR16166:SF93">
    <property type="entry name" value="INTERMEMBRANE LIPID TRANSFER PROTEIN VPS13"/>
    <property type="match status" value="1"/>
</dbReference>
<feature type="compositionally biased region" description="Basic and acidic residues" evidence="4">
    <location>
        <begin position="765"/>
        <end position="779"/>
    </location>
</feature>
<dbReference type="GO" id="GO:0045053">
    <property type="term" value="P:protein retention in Golgi apparatus"/>
    <property type="evidence" value="ECO:0007669"/>
    <property type="project" value="TreeGrafter"/>
</dbReference>
<dbReference type="Pfam" id="PF25033">
    <property type="entry name" value="VPS13_M"/>
    <property type="match status" value="1"/>
</dbReference>
<name>A0A158PE01_ANGCS</name>
<evidence type="ECO:0000313" key="8">
    <source>
        <dbReference type="Proteomes" id="UP000267027"/>
    </source>
</evidence>
<sequence>MVFESLVADLLNRFLGDFVDNLDASQLNIGIWGGDVKLENLEVKETALDDLDLPVKLKFGYLSSLVLKIPWKNLYNEPVIATIDGLYLIVVPNKGVVYDEEKTKKNAADIKQKTLARLEEARKNRRKPPDPNQDSFVEKMVTQVIKNLQTTDENWVPTVHRDVVKIFHKLVLLSSLSVYWNSDSKLFSDIQDKPIKMEAKLKLNQKPEVDGTNWKIPKVDLSVDMKTLVLAIGKYQYQDILLLLEAQERFNLATQYLKYRPNINEFKGHYKEWWLFAYTAILEEKVRRRRNNWSWPRMRTHRKLVRDYRDAWLKCLTERNPSSSVMDIVKKAEENLDVFNLNVARQQAEMDVDRKGLKRVEDQPQGWLSWGASWFSGGGGGGENTNTPTTKKKDFASQFNEAMTPEEKEKLFEAIDYQENIPPTNYPKEFVENRVDFCLGEVAIIVDDAVALNFLDLRAHAEQRPSANAMNLRSTIRELKMDGDGQEMLRVRDSSRAWLVLVVDTHPLHGKYDQSVQLAIAPLSFKYHAPAVNHAVDVFKPPESVKLNQLAAAAMSRYEEVKARSVTGLAHAVENRSRLVLDIQIQPTTIFISEGGVYNVEKPTIMADLGHLSITTVEGDPKIIEEKDKLHQLMDKAYDKFRVKLSNVVVSFAENVTKGCAALADANSPMHILKPTGLDIEIHKCSIDDLRLPRIRVIGALPDILVTMSDIRVLELTRLLLSIPTPEPDPEPPSVGEVVHNADIATRAKMKTIMEAQEMETTDNQGRDSSKSEDEKSKTSEQQVQVELDLHLNQIGLVILRGDDVFCNISIIRMGCKLQLRAFDMVVIAELGAVRFAMPMFKPLNPGKNCLYFIDSNTEEASLISFKLVQANPESPFFVTEYHCTEQAIEFHFRSLDISLHQVGGNRVILTIFSVFSSPVFKEGLVELKRFAENMQNELNALQEGARKRIEETIETGTRKLSRQLSARNELRHRVIKMHLESTIGSLAIAIGTQSALDTLIAIENIRVGTKITAETMNVVATLRTVKMEDMTVGALYKKLLSVTGEKEMLRVRLAEMRFVFLNLWLCRLMAWMAPFHEQATRAAAVAQAVHSERLTDLVSCKPFYTFISTFVKVASEKAVEAAENVKQIMAESPPRILLDVVLEAPVILLPQLSTRRNVLVFILGMLNTSSRINRPYLGKLIISNHIGGDKNNQKLIMDHMEVKLMDMKFGIGFVSEDASNLLALCDILEPLSFNIAVHRNLVYAAIKDLPETTVDAQIPSLSVSMSDHDYETLMQTLTGNLAEGTELVVVPPPVHSDEVDTFSLDRISAVLHTGGSESISCRETSSAFAALKLYEFKLSGSIKEDNSMDVAMSLNTFSMSDERRDKTKIHQLLDKKNPSDTHRFLTLAFSQDAVQNKNSG</sequence>
<dbReference type="WBParaSite" id="ACOC_0000132301-mRNA-1">
    <property type="protein sequence ID" value="ACOC_0000132301-mRNA-1"/>
    <property type="gene ID" value="ACOC_0000132301"/>
</dbReference>
<dbReference type="Pfam" id="PF12624">
    <property type="entry name" value="VPS13_N"/>
    <property type="match status" value="2"/>
</dbReference>
<feature type="domain" description="Chorein N-terminal" evidence="5">
    <location>
        <begin position="2"/>
        <end position="149"/>
    </location>
</feature>
<dbReference type="InterPro" id="IPR026847">
    <property type="entry name" value="VPS13"/>
</dbReference>
<dbReference type="InterPro" id="IPR056747">
    <property type="entry name" value="VPS13-like_M"/>
</dbReference>
<keyword evidence="3" id="KW-0175">Coiled coil</keyword>
<dbReference type="InterPro" id="IPR026854">
    <property type="entry name" value="VPS13_N"/>
</dbReference>
<reference evidence="9" key="1">
    <citation type="submission" date="2016-04" db="UniProtKB">
        <authorList>
            <consortium name="WormBaseParasite"/>
        </authorList>
    </citation>
    <scope>IDENTIFICATION</scope>
</reference>
<evidence type="ECO:0000256" key="4">
    <source>
        <dbReference type="SAM" id="MobiDB-lite"/>
    </source>
</evidence>
<comment type="similarity">
    <text evidence="1">Belongs to the VPS13 family.</text>
</comment>
<reference evidence="7 8" key="2">
    <citation type="submission" date="2018-11" db="EMBL/GenBank/DDBJ databases">
        <authorList>
            <consortium name="Pathogen Informatics"/>
        </authorList>
    </citation>
    <scope>NUCLEOTIDE SEQUENCE [LARGE SCALE GENOMIC DNA]</scope>
    <source>
        <strain evidence="7 8">Costa Rica</strain>
    </source>
</reference>
<keyword evidence="2" id="KW-0813">Transport</keyword>
<dbReference type="STRING" id="334426.A0A158PE01"/>
<evidence type="ECO:0000313" key="7">
    <source>
        <dbReference type="EMBL" id="VDM52909.1"/>
    </source>
</evidence>
<evidence type="ECO:0000259" key="5">
    <source>
        <dbReference type="Pfam" id="PF12624"/>
    </source>
</evidence>
<feature type="domain" description="Chorein N-terminal" evidence="5">
    <location>
        <begin position="193"/>
        <end position="782"/>
    </location>
</feature>
<gene>
    <name evidence="7" type="ORF">ACOC_LOCUS1324</name>
</gene>
<evidence type="ECO:0000256" key="2">
    <source>
        <dbReference type="ARBA" id="ARBA00022448"/>
    </source>
</evidence>
<dbReference type="OMA" id="KKPRESW"/>
<evidence type="ECO:0000256" key="1">
    <source>
        <dbReference type="ARBA" id="ARBA00006545"/>
    </source>
</evidence>
<evidence type="ECO:0000256" key="3">
    <source>
        <dbReference type="SAM" id="Coils"/>
    </source>
</evidence>
<dbReference type="PANTHER" id="PTHR16166">
    <property type="entry name" value="VACUOLAR PROTEIN SORTING-ASSOCIATED PROTEIN VPS13"/>
    <property type="match status" value="1"/>
</dbReference>
<organism evidence="9">
    <name type="scientific">Angiostrongylus costaricensis</name>
    <name type="common">Nematode worm</name>
    <dbReference type="NCBI Taxonomy" id="334426"/>
    <lineage>
        <taxon>Eukaryota</taxon>
        <taxon>Metazoa</taxon>
        <taxon>Ecdysozoa</taxon>
        <taxon>Nematoda</taxon>
        <taxon>Chromadorea</taxon>
        <taxon>Rhabditida</taxon>
        <taxon>Rhabditina</taxon>
        <taxon>Rhabditomorpha</taxon>
        <taxon>Strongyloidea</taxon>
        <taxon>Metastrongylidae</taxon>
        <taxon>Angiostrongylus</taxon>
    </lineage>
</organism>
<feature type="region of interest" description="Disordered" evidence="4">
    <location>
        <begin position="758"/>
        <end position="782"/>
    </location>
</feature>
<evidence type="ECO:0000313" key="9">
    <source>
        <dbReference type="WBParaSite" id="ACOC_0000132301-mRNA-1"/>
    </source>
</evidence>
<evidence type="ECO:0000259" key="6">
    <source>
        <dbReference type="Pfam" id="PF25033"/>
    </source>
</evidence>
<proteinExistence type="inferred from homology"/>
<feature type="domain" description="VPS13-like middle region" evidence="6">
    <location>
        <begin position="1108"/>
        <end position="1285"/>
    </location>
</feature>
<dbReference type="Proteomes" id="UP000267027">
    <property type="component" value="Unassembled WGS sequence"/>
</dbReference>
<dbReference type="GO" id="GO:0006623">
    <property type="term" value="P:protein targeting to vacuole"/>
    <property type="evidence" value="ECO:0007669"/>
    <property type="project" value="TreeGrafter"/>
</dbReference>
<feature type="coiled-coil region" evidence="3">
    <location>
        <begin position="925"/>
        <end position="952"/>
    </location>
</feature>
<accession>A0A158PE01</accession>
<dbReference type="OrthoDB" id="428159at2759"/>
<protein>
    <submittedName>
        <fullName evidence="9">Vacuolar protein sorting-associated protein 13</fullName>
    </submittedName>
</protein>
<dbReference type="EMBL" id="UYYA01000190">
    <property type="protein sequence ID" value="VDM52909.1"/>
    <property type="molecule type" value="Genomic_DNA"/>
</dbReference>